<reference evidence="14" key="2">
    <citation type="journal article" date="2019" name="Molecules">
        <title>Characterization of a New DyP-Peroxidase from the Alkaliphilic Cellulomonad, &lt;i&gt;Cellulomonas bogoriensis&lt;/i&gt;.</title>
        <authorList>
            <person name="Habib M.H."/>
            <person name="Rozeboom H.J."/>
            <person name="Fraaije M.W."/>
        </authorList>
    </citation>
    <scope>X-RAY CRYSTALLOGRAPHY (2.40 ANGSTROMS) OF 5-387 IN COMPLEX WITH HEME B</scope>
</reference>
<proteinExistence type="evidence at protein level"/>
<feature type="compositionally biased region" description="Low complexity" evidence="9">
    <location>
        <begin position="16"/>
        <end position="29"/>
    </location>
</feature>
<evidence type="ECO:0000256" key="7">
    <source>
        <dbReference type="ARBA" id="ARBA00023004"/>
    </source>
</evidence>
<dbReference type="PANTHER" id="PTHR30521">
    <property type="entry name" value="DEFERROCHELATASE/PEROXIDASE"/>
    <property type="match status" value="1"/>
</dbReference>
<comment type="cofactor">
    <cofactor evidence="1">
        <name>heme b</name>
        <dbReference type="ChEBI" id="CHEBI:60344"/>
    </cofactor>
</comment>
<feature type="binding site" evidence="14">
    <location>
        <position position="207"/>
    </location>
    <ligand>
        <name>heme b</name>
        <dbReference type="ChEBI" id="CHEBI:60344"/>
        <label>1</label>
    </ligand>
</feature>
<evidence type="ECO:0000259" key="11">
    <source>
        <dbReference type="Pfam" id="PF20628"/>
    </source>
</evidence>
<keyword evidence="3 14" id="KW-0349">Heme</keyword>
<evidence type="ECO:0000313" key="13">
    <source>
        <dbReference type="Proteomes" id="UP000054314"/>
    </source>
</evidence>
<evidence type="ECO:0000256" key="3">
    <source>
        <dbReference type="ARBA" id="ARBA00022617"/>
    </source>
</evidence>
<feature type="binding site" evidence="14">
    <location>
        <position position="206"/>
    </location>
    <ligand>
        <name>heme b</name>
        <dbReference type="ChEBI" id="CHEBI:60344"/>
        <label>1</label>
    </ligand>
</feature>
<evidence type="ECO:0000256" key="5">
    <source>
        <dbReference type="ARBA" id="ARBA00022729"/>
    </source>
</evidence>
<keyword evidence="4 14" id="KW-0479">Metal-binding</keyword>
<dbReference type="Proteomes" id="UP000054314">
    <property type="component" value="Unassembled WGS sequence"/>
</dbReference>
<dbReference type="InterPro" id="IPR011008">
    <property type="entry name" value="Dimeric_a/b-barrel"/>
</dbReference>
<dbReference type="GO" id="GO:0046872">
    <property type="term" value="F:metal ion binding"/>
    <property type="evidence" value="ECO:0007669"/>
    <property type="project" value="UniProtKB-KW"/>
</dbReference>
<dbReference type="InterPro" id="IPR048327">
    <property type="entry name" value="Dyp_perox_N"/>
</dbReference>
<evidence type="ECO:0000256" key="2">
    <source>
        <dbReference type="ARBA" id="ARBA00022559"/>
    </source>
</evidence>
<gene>
    <name evidence="12" type="ORF">N869_13850</name>
</gene>
<dbReference type="PROSITE" id="PS51404">
    <property type="entry name" value="DYP_PEROXIDASE"/>
    <property type="match status" value="1"/>
</dbReference>
<evidence type="ECO:0000256" key="8">
    <source>
        <dbReference type="ARBA" id="ARBA00025737"/>
    </source>
</evidence>
<keyword evidence="13" id="KW-1185">Reference proteome</keyword>
<keyword evidence="7 14" id="KW-0408">Iron</keyword>
<dbReference type="PDB" id="6QZO">
    <property type="method" value="X-ray"/>
    <property type="resolution" value="2.40 A"/>
    <property type="chains" value="A/B/C/D/E/F/G/H=5-387"/>
</dbReference>
<dbReference type="Pfam" id="PF20628">
    <property type="entry name" value="Dyp_perox_C"/>
    <property type="match status" value="1"/>
</dbReference>
<dbReference type="GO" id="GO:0020037">
    <property type="term" value="F:heme binding"/>
    <property type="evidence" value="ECO:0007669"/>
    <property type="project" value="InterPro"/>
</dbReference>
<evidence type="ECO:0007829" key="14">
    <source>
        <dbReference type="PDB" id="6QZO"/>
    </source>
</evidence>
<evidence type="ECO:0000256" key="9">
    <source>
        <dbReference type="SAM" id="MobiDB-lite"/>
    </source>
</evidence>
<feature type="binding site" evidence="14">
    <location>
        <position position="208"/>
    </location>
    <ligand>
        <name>heme b</name>
        <dbReference type="ChEBI" id="CHEBI:60344"/>
        <label>2</label>
    </ligand>
</feature>
<comment type="caution">
    <text evidence="12">The sequence shown here is derived from an EMBL/GenBank/DDBJ whole genome shotgun (WGS) entry which is preliminary data.</text>
</comment>
<feature type="binding site" evidence="14">
    <location>
        <position position="206"/>
    </location>
    <ligand>
        <name>heme b</name>
        <dbReference type="ChEBI" id="CHEBI:60344"/>
        <label>2</label>
    </ligand>
</feature>
<sequence length="387" mass="41646">GGGVVGAGAGARWGSRAPEAPQPARAAGPGDVVVPCHGEHQAGIVTPPPSFIALVALDLASTSDRASVERLLRVWTVDIERLTTGRPGLADSEPELALVPAALTVTVGFGPGLLTAAGLRHRAPAWLHPLPPFGIDRLDPAWCDGDVVLQVCADDRTTLAHAVRVLTKEAQGLASVRWVQRGFRRSPGISEPDGTSMRNLMGQVEGTANLDPRTDPDLLWHRDGEPGWLTGGTSMVVRRIAMNLDTWDELSRGAREATIGRTLRTGAPLTGRAEHDEPDLEALDDHGRPVIDLEAHIRRARPTQREETFLRRAYNYDEAPPPGRASDSGLLFVTYQRDVDAQFTPVQRRLDAADLLNEWTFPVGSAVFAVPGGWSAGEYVGQRLLEG</sequence>
<evidence type="ECO:0000256" key="6">
    <source>
        <dbReference type="ARBA" id="ARBA00023002"/>
    </source>
</evidence>
<feature type="region of interest" description="Disordered" evidence="9">
    <location>
        <begin position="1"/>
        <end position="29"/>
    </location>
</feature>
<dbReference type="Pfam" id="PF04261">
    <property type="entry name" value="Dyp_perox_N"/>
    <property type="match status" value="1"/>
</dbReference>
<feature type="non-terminal residue" evidence="12">
    <location>
        <position position="1"/>
    </location>
</feature>
<dbReference type="SMR" id="A0A0A0BZU2"/>
<keyword evidence="6" id="KW-0560">Oxidoreductase</keyword>
<dbReference type="NCBIfam" id="TIGR01413">
    <property type="entry name" value="Dyp_perox_fam"/>
    <property type="match status" value="1"/>
</dbReference>
<feature type="binding site" evidence="14">
    <location>
        <position position="332"/>
    </location>
    <ligand>
        <name>heme b</name>
        <dbReference type="ChEBI" id="CHEBI:60344"/>
        <label>2</label>
    </ligand>
</feature>
<keyword evidence="14" id="KW-0002">3D-structure</keyword>
<protein>
    <submittedName>
        <fullName evidence="12">Peroxidase</fullName>
    </submittedName>
</protein>
<reference evidence="12 13" key="1">
    <citation type="submission" date="2013-08" db="EMBL/GenBank/DDBJ databases">
        <title>Genome sequencing of Cellulomonas bogoriensis 69B4.</title>
        <authorList>
            <person name="Chen F."/>
            <person name="Li Y."/>
            <person name="Wang G."/>
        </authorList>
    </citation>
    <scope>NUCLEOTIDE SEQUENCE [LARGE SCALE GENOMIC DNA]</scope>
    <source>
        <strain evidence="12 13">69B4</strain>
    </source>
</reference>
<evidence type="ECO:0000256" key="4">
    <source>
        <dbReference type="ARBA" id="ARBA00022723"/>
    </source>
</evidence>
<dbReference type="InterPro" id="IPR006314">
    <property type="entry name" value="Dyp_peroxidase"/>
</dbReference>
<dbReference type="InterPro" id="IPR048328">
    <property type="entry name" value="Dyp_perox_C"/>
</dbReference>
<dbReference type="PANTHER" id="PTHR30521:SF4">
    <property type="entry name" value="DEFERROCHELATASE"/>
    <property type="match status" value="1"/>
</dbReference>
<dbReference type="GO" id="GO:0005829">
    <property type="term" value="C:cytosol"/>
    <property type="evidence" value="ECO:0007669"/>
    <property type="project" value="TreeGrafter"/>
</dbReference>
<feature type="binding site" evidence="14">
    <location>
        <position position="296"/>
    </location>
    <ligand>
        <name>heme b</name>
        <dbReference type="ChEBI" id="CHEBI:60344"/>
        <label>1</label>
        <note>axial binding residue</note>
    </ligand>
    <ligandPart>
        <name>Fe</name>
        <dbReference type="ChEBI" id="CHEBI:18248"/>
    </ligandPart>
</feature>
<feature type="domain" description="Dyp-type peroxidase C-terminal" evidence="11">
    <location>
        <begin position="198"/>
        <end position="373"/>
    </location>
</feature>
<accession>A0A0A0BZU2</accession>
<evidence type="ECO:0000313" key="12">
    <source>
        <dbReference type="EMBL" id="KGM13461.1"/>
    </source>
</evidence>
<name>A0A0A0BZU2_9CELL</name>
<feature type="binding site" evidence="14">
    <location>
        <position position="208"/>
    </location>
    <ligand>
        <name>heme b</name>
        <dbReference type="ChEBI" id="CHEBI:60344"/>
        <label>1</label>
    </ligand>
</feature>
<organism evidence="12 13">
    <name type="scientific">Cellulomonas bogoriensis 69B4 = DSM 16987</name>
    <dbReference type="NCBI Taxonomy" id="1386082"/>
    <lineage>
        <taxon>Bacteria</taxon>
        <taxon>Bacillati</taxon>
        <taxon>Actinomycetota</taxon>
        <taxon>Actinomycetes</taxon>
        <taxon>Micrococcales</taxon>
        <taxon>Cellulomonadaceae</taxon>
        <taxon>Cellulomonas</taxon>
    </lineage>
</organism>
<keyword evidence="2 12" id="KW-0575">Peroxidase</keyword>
<dbReference type="AlphaFoldDB" id="A0A0A0BZU2"/>
<dbReference type="GO" id="GO:0004601">
    <property type="term" value="F:peroxidase activity"/>
    <property type="evidence" value="ECO:0007669"/>
    <property type="project" value="UniProtKB-KW"/>
</dbReference>
<dbReference type="SUPFAM" id="SSF54909">
    <property type="entry name" value="Dimeric alpha+beta barrel"/>
    <property type="match status" value="1"/>
</dbReference>
<feature type="domain" description="Dyp-type peroxidase N-terminal" evidence="10">
    <location>
        <begin position="41"/>
        <end position="184"/>
    </location>
</feature>
<dbReference type="PDBsum" id="6QZO"/>
<keyword evidence="5" id="KW-0732">Signal</keyword>
<feature type="binding site" evidence="14">
    <location>
        <position position="296"/>
    </location>
    <ligand>
        <name>heme b</name>
        <dbReference type="ChEBI" id="CHEBI:60344"/>
        <label>2</label>
        <note>axial binding residue</note>
    </ligand>
    <ligandPart>
        <name>Fe</name>
        <dbReference type="ChEBI" id="CHEBI:18248"/>
    </ligandPart>
</feature>
<feature type="binding site" evidence="14">
    <location>
        <position position="311"/>
    </location>
    <ligand>
        <name>heme b</name>
        <dbReference type="ChEBI" id="CHEBI:60344"/>
        <label>2</label>
    </ligand>
</feature>
<comment type="similarity">
    <text evidence="8">Belongs to the DyP-type peroxidase family.</text>
</comment>
<evidence type="ECO:0000256" key="1">
    <source>
        <dbReference type="ARBA" id="ARBA00001970"/>
    </source>
</evidence>
<evidence type="ECO:0000259" key="10">
    <source>
        <dbReference type="Pfam" id="PF04261"/>
    </source>
</evidence>
<feature type="compositionally biased region" description="Gly residues" evidence="9">
    <location>
        <begin position="1"/>
        <end position="11"/>
    </location>
</feature>
<feature type="binding site" evidence="14">
    <location>
        <position position="311"/>
    </location>
    <ligand>
        <name>heme b</name>
        <dbReference type="ChEBI" id="CHEBI:60344"/>
        <label>1</label>
    </ligand>
</feature>
<dbReference type="EMBL" id="AXCZ01000042">
    <property type="protein sequence ID" value="KGM13461.1"/>
    <property type="molecule type" value="Genomic_DNA"/>
</dbReference>